<dbReference type="EMBL" id="CM002870">
    <property type="protein sequence ID" value="KFK40771.1"/>
    <property type="molecule type" value="Genomic_DNA"/>
</dbReference>
<dbReference type="Proteomes" id="UP000029120">
    <property type="component" value="Chromosome 2"/>
</dbReference>
<dbReference type="OrthoDB" id="1113876at2759"/>
<dbReference type="InterPro" id="IPR025558">
    <property type="entry name" value="DUF4283"/>
</dbReference>
<proteinExistence type="predicted"/>
<feature type="compositionally biased region" description="Low complexity" evidence="1">
    <location>
        <begin position="158"/>
        <end position="170"/>
    </location>
</feature>
<dbReference type="Gramene" id="KFK40771">
    <property type="protein sequence ID" value="KFK40771"/>
    <property type="gene ID" value="AALP_AA2G039000"/>
</dbReference>
<evidence type="ECO:0000256" key="1">
    <source>
        <dbReference type="SAM" id="MobiDB-lite"/>
    </source>
</evidence>
<evidence type="ECO:0000313" key="3">
    <source>
        <dbReference type="EMBL" id="KFK40771.1"/>
    </source>
</evidence>
<accession>A0A087HF69</accession>
<dbReference type="PANTHER" id="PTHR31286:SF90">
    <property type="entry name" value="DUF4283 DOMAIN-CONTAINING PROTEIN"/>
    <property type="match status" value="1"/>
</dbReference>
<dbReference type="eggNOG" id="KOG1075">
    <property type="taxonomic scope" value="Eukaryota"/>
</dbReference>
<feature type="domain" description="DUF4283" evidence="2">
    <location>
        <begin position="217"/>
        <end position="295"/>
    </location>
</feature>
<dbReference type="PANTHER" id="PTHR31286">
    <property type="entry name" value="GLYCINE-RICH CELL WALL STRUCTURAL PROTEIN 1.8-LIKE"/>
    <property type="match status" value="1"/>
</dbReference>
<dbReference type="InterPro" id="IPR040256">
    <property type="entry name" value="At4g02000-like"/>
</dbReference>
<feature type="region of interest" description="Disordered" evidence="1">
    <location>
        <begin position="1"/>
        <end position="27"/>
    </location>
</feature>
<keyword evidence="4" id="KW-1185">Reference proteome</keyword>
<feature type="compositionally biased region" description="Pro residues" evidence="1">
    <location>
        <begin position="16"/>
        <end position="25"/>
    </location>
</feature>
<sequence length="455" mass="49892">MANSWFPKSDTGNLNQPPPLPPDPPDLVEFPLLTSPSPVLVFSSSPAPQTGPVSTASPLKLVVAPVLVGSHGPAFGSISMVENIPLINTTHIQSSVESLNPRSEVTPVVTVLEQSIPMETQAYSVDNEGILGAQPPVCLPHCVPQVDSTTSHDSQDPASHASTHSAADSDFVPQTWAEKLRRSSDRTLCRLAPAPTTLSPTGKPRIKISDVVFKQGAEEHKEYIRGSFLGKPPSYHLIQSVLNHMWGKGKKLEIHVDHGAHTMLIRLPNDVIRQKVLEKKFWHVDQCMFHVAPWGAFSGGSPLQTFPMWAHLKGVPFDLMTRVGLSLIGGLVGEPRERDEFTMKLFSLSVAHVKIEANLTKPLPDAVEVERDDGSIADIEVEYPWLPSRCSHCHHIGHIIRYCPTVTRAWVPKSAKENKSDGKDVNKGKACVEDNMDVTEMDRNVFPVQNPMAQP</sequence>
<evidence type="ECO:0000313" key="4">
    <source>
        <dbReference type="Proteomes" id="UP000029120"/>
    </source>
</evidence>
<gene>
    <name evidence="3" type="ordered locus">AALP_Aa2g039000</name>
</gene>
<dbReference type="AlphaFoldDB" id="A0A087HF69"/>
<name>A0A087HF69_ARAAL</name>
<reference evidence="4" key="1">
    <citation type="journal article" date="2015" name="Nat. Plants">
        <title>Genome expansion of Arabis alpina linked with retrotransposition and reduced symmetric DNA methylation.</title>
        <authorList>
            <person name="Willing E.M."/>
            <person name="Rawat V."/>
            <person name="Mandakova T."/>
            <person name="Maumus F."/>
            <person name="James G.V."/>
            <person name="Nordstroem K.J."/>
            <person name="Becker C."/>
            <person name="Warthmann N."/>
            <person name="Chica C."/>
            <person name="Szarzynska B."/>
            <person name="Zytnicki M."/>
            <person name="Albani M.C."/>
            <person name="Kiefer C."/>
            <person name="Bergonzi S."/>
            <person name="Castaings L."/>
            <person name="Mateos J.L."/>
            <person name="Berns M.C."/>
            <person name="Bujdoso N."/>
            <person name="Piofczyk T."/>
            <person name="de Lorenzo L."/>
            <person name="Barrero-Sicilia C."/>
            <person name="Mateos I."/>
            <person name="Piednoel M."/>
            <person name="Hagmann J."/>
            <person name="Chen-Min-Tao R."/>
            <person name="Iglesias-Fernandez R."/>
            <person name="Schuster S.C."/>
            <person name="Alonso-Blanco C."/>
            <person name="Roudier F."/>
            <person name="Carbonero P."/>
            <person name="Paz-Ares J."/>
            <person name="Davis S.J."/>
            <person name="Pecinka A."/>
            <person name="Quesneville H."/>
            <person name="Colot V."/>
            <person name="Lysak M.A."/>
            <person name="Weigel D."/>
            <person name="Coupland G."/>
            <person name="Schneeberger K."/>
        </authorList>
    </citation>
    <scope>NUCLEOTIDE SEQUENCE [LARGE SCALE GENOMIC DNA]</scope>
    <source>
        <strain evidence="4">cv. Pajares</strain>
    </source>
</reference>
<dbReference type="OMA" id="CHHIGHI"/>
<dbReference type="Pfam" id="PF14111">
    <property type="entry name" value="DUF4283"/>
    <property type="match status" value="1"/>
</dbReference>
<evidence type="ECO:0000259" key="2">
    <source>
        <dbReference type="Pfam" id="PF14111"/>
    </source>
</evidence>
<organism evidence="3 4">
    <name type="scientific">Arabis alpina</name>
    <name type="common">Alpine rock-cress</name>
    <dbReference type="NCBI Taxonomy" id="50452"/>
    <lineage>
        <taxon>Eukaryota</taxon>
        <taxon>Viridiplantae</taxon>
        <taxon>Streptophyta</taxon>
        <taxon>Embryophyta</taxon>
        <taxon>Tracheophyta</taxon>
        <taxon>Spermatophyta</taxon>
        <taxon>Magnoliopsida</taxon>
        <taxon>eudicotyledons</taxon>
        <taxon>Gunneridae</taxon>
        <taxon>Pentapetalae</taxon>
        <taxon>rosids</taxon>
        <taxon>malvids</taxon>
        <taxon>Brassicales</taxon>
        <taxon>Brassicaceae</taxon>
        <taxon>Arabideae</taxon>
        <taxon>Arabis</taxon>
    </lineage>
</organism>
<protein>
    <recommendedName>
        <fullName evidence="2">DUF4283 domain-containing protein</fullName>
    </recommendedName>
</protein>
<feature type="region of interest" description="Disordered" evidence="1">
    <location>
        <begin position="144"/>
        <end position="170"/>
    </location>
</feature>